<dbReference type="STRING" id="261392.SAMN02745149_00240"/>
<organism evidence="2 3">
    <name type="scientific">Treponema porcinum</name>
    <dbReference type="NCBI Taxonomy" id="261392"/>
    <lineage>
        <taxon>Bacteria</taxon>
        <taxon>Pseudomonadati</taxon>
        <taxon>Spirochaetota</taxon>
        <taxon>Spirochaetia</taxon>
        <taxon>Spirochaetales</taxon>
        <taxon>Treponemataceae</taxon>
        <taxon>Treponema</taxon>
    </lineage>
</organism>
<feature type="domain" description="HD-GYP" evidence="1">
    <location>
        <begin position="1"/>
        <end position="134"/>
    </location>
</feature>
<dbReference type="InterPro" id="IPR037522">
    <property type="entry name" value="HD_GYP_dom"/>
</dbReference>
<dbReference type="PANTHER" id="PTHR45228">
    <property type="entry name" value="CYCLIC DI-GMP PHOSPHODIESTERASE TM_0186-RELATED"/>
    <property type="match status" value="1"/>
</dbReference>
<evidence type="ECO:0000259" key="1">
    <source>
        <dbReference type="PROSITE" id="PS51832"/>
    </source>
</evidence>
<proteinExistence type="predicted"/>
<protein>
    <submittedName>
        <fullName evidence="2">HD domain-containing protein</fullName>
    </submittedName>
</protein>
<dbReference type="RefSeq" id="WP_078932152.1">
    <property type="nucleotide sequence ID" value="NZ_FUWG01000002.1"/>
</dbReference>
<evidence type="ECO:0000313" key="3">
    <source>
        <dbReference type="Proteomes" id="UP000190423"/>
    </source>
</evidence>
<dbReference type="CDD" id="cd00077">
    <property type="entry name" value="HDc"/>
    <property type="match status" value="1"/>
</dbReference>
<accession>A0A1T4JHU6</accession>
<reference evidence="2 3" key="1">
    <citation type="submission" date="2017-02" db="EMBL/GenBank/DDBJ databases">
        <authorList>
            <person name="Peterson S.W."/>
        </authorList>
    </citation>
    <scope>NUCLEOTIDE SEQUENCE [LARGE SCALE GENOMIC DNA]</scope>
    <source>
        <strain evidence="2 3">ATCC BAA-908</strain>
    </source>
</reference>
<evidence type="ECO:0000313" key="2">
    <source>
        <dbReference type="EMBL" id="SJZ29736.1"/>
    </source>
</evidence>
<dbReference type="Pfam" id="PF13487">
    <property type="entry name" value="HD_5"/>
    <property type="match status" value="1"/>
</dbReference>
<dbReference type="EMBL" id="FUWG01000002">
    <property type="protein sequence ID" value="SJZ29736.1"/>
    <property type="molecule type" value="Genomic_DNA"/>
</dbReference>
<dbReference type="OrthoDB" id="9781505at2"/>
<gene>
    <name evidence="2" type="ORF">SAMN02745149_00240</name>
</gene>
<dbReference type="GeneID" id="78315562"/>
<dbReference type="AlphaFoldDB" id="A0A1T4JHU6"/>
<keyword evidence="3" id="KW-1185">Reference proteome</keyword>
<dbReference type="InterPro" id="IPR052020">
    <property type="entry name" value="Cyclic_di-GMP/3'3'-cGAMP_PDE"/>
</dbReference>
<dbReference type="PROSITE" id="PS51832">
    <property type="entry name" value="HD_GYP"/>
    <property type="match status" value="1"/>
</dbReference>
<sequence length="135" mass="15805">MRKPGKFTDEEYEKMKAHSKEGARIVKEVIKSVENEEFKQIAINVAHFHHEKWNGQGYPEKLSGNQIPFEARIMALADVFDALVTRRCYKDSFSYDKAFQIIEESLGSHFDPELGKIFIQCRPQLEELYNTYQVE</sequence>
<dbReference type="Gene3D" id="1.10.3210.10">
    <property type="entry name" value="Hypothetical protein af1432"/>
    <property type="match status" value="1"/>
</dbReference>
<dbReference type="InterPro" id="IPR003607">
    <property type="entry name" value="HD/PDEase_dom"/>
</dbReference>
<name>A0A1T4JHU6_TREPO</name>
<dbReference type="SUPFAM" id="SSF109604">
    <property type="entry name" value="HD-domain/PDEase-like"/>
    <property type="match status" value="1"/>
</dbReference>
<dbReference type="PANTHER" id="PTHR45228:SF5">
    <property type="entry name" value="CYCLIC DI-GMP PHOSPHODIESTERASE VC_1348-RELATED"/>
    <property type="match status" value="1"/>
</dbReference>
<dbReference type="Proteomes" id="UP000190423">
    <property type="component" value="Unassembled WGS sequence"/>
</dbReference>